<gene>
    <name evidence="1" type="ORF">RFI_22520</name>
</gene>
<reference evidence="1 2" key="1">
    <citation type="journal article" date="2013" name="Curr. Biol.">
        <title>The Genome of the Foraminiferan Reticulomyxa filosa.</title>
        <authorList>
            <person name="Glockner G."/>
            <person name="Hulsmann N."/>
            <person name="Schleicher M."/>
            <person name="Noegel A.A."/>
            <person name="Eichinger L."/>
            <person name="Gallinger C."/>
            <person name="Pawlowski J."/>
            <person name="Sierra R."/>
            <person name="Euteneuer U."/>
            <person name="Pillet L."/>
            <person name="Moustafa A."/>
            <person name="Platzer M."/>
            <person name="Groth M."/>
            <person name="Szafranski K."/>
            <person name="Schliwa M."/>
        </authorList>
    </citation>
    <scope>NUCLEOTIDE SEQUENCE [LARGE SCALE GENOMIC DNA]</scope>
</reference>
<dbReference type="Proteomes" id="UP000023152">
    <property type="component" value="Unassembled WGS sequence"/>
</dbReference>
<comment type="caution">
    <text evidence="1">The sequence shown here is derived from an EMBL/GenBank/DDBJ whole genome shotgun (WGS) entry which is preliminary data.</text>
</comment>
<evidence type="ECO:0000313" key="2">
    <source>
        <dbReference type="Proteomes" id="UP000023152"/>
    </source>
</evidence>
<protein>
    <submittedName>
        <fullName evidence="1">Uncharacterized protein</fullName>
    </submittedName>
</protein>
<accession>X6MLF6</accession>
<name>X6MLF6_RETFI</name>
<sequence length="173" mass="20492">QLYLLVIHLLERAKNICGSYVSHALSKIFEDMWKRATICGLKENIEMKNENTLMNKHNSKLRFLKSTDCIDFQLLAISNQHWDIARYCIEQGAYIAVNSLILRTPFENIMKFIMKYKKNKNCKEYLDAMDICKLILKQRTIYPMERIRYAIDYVKDKLIDQNGVIKIIDEDCE</sequence>
<organism evidence="1 2">
    <name type="scientific">Reticulomyxa filosa</name>
    <dbReference type="NCBI Taxonomy" id="46433"/>
    <lineage>
        <taxon>Eukaryota</taxon>
        <taxon>Sar</taxon>
        <taxon>Rhizaria</taxon>
        <taxon>Retaria</taxon>
        <taxon>Foraminifera</taxon>
        <taxon>Monothalamids</taxon>
        <taxon>Reticulomyxidae</taxon>
        <taxon>Reticulomyxa</taxon>
    </lineage>
</organism>
<evidence type="ECO:0000313" key="1">
    <source>
        <dbReference type="EMBL" id="ETO14848.1"/>
    </source>
</evidence>
<dbReference type="AlphaFoldDB" id="X6MLF6"/>
<keyword evidence="2" id="KW-1185">Reference proteome</keyword>
<dbReference type="EMBL" id="ASPP01019714">
    <property type="protein sequence ID" value="ETO14848.1"/>
    <property type="molecule type" value="Genomic_DNA"/>
</dbReference>
<feature type="non-terminal residue" evidence="1">
    <location>
        <position position="1"/>
    </location>
</feature>
<proteinExistence type="predicted"/>